<comment type="caution">
    <text evidence="2">The sequence shown here is derived from an EMBL/GenBank/DDBJ whole genome shotgun (WGS) entry which is preliminary data.</text>
</comment>
<keyword evidence="3" id="KW-1185">Reference proteome</keyword>
<gene>
    <name evidence="2" type="ORF">B0H16DRAFT_1531848</name>
</gene>
<accession>A0AAD7NHV0</accession>
<feature type="region of interest" description="Disordered" evidence="1">
    <location>
        <begin position="154"/>
        <end position="180"/>
    </location>
</feature>
<evidence type="ECO:0000313" key="2">
    <source>
        <dbReference type="EMBL" id="KAJ7761100.1"/>
    </source>
</evidence>
<feature type="compositionally biased region" description="Polar residues" evidence="1">
    <location>
        <begin position="109"/>
        <end position="122"/>
    </location>
</feature>
<sequence>MVEIGLHEPILERAHVSVLKRENFEPALVEAIRNAAARPGSAWTRILDAVATTTTTFSTLRDPIPETVQSELPADATEVFEERRQTTVDDLLTNLKDGNIPSGRHRSASQRFVNQPTVTQKSGLKISKVSKTSLSPPSPARCALRQLDDNRSLHSQAPDVSAGGSQTPMRRTPSSTPVKERRLEKLPRIVATSGTTSFSGLASLQQLLDTFSSGSFGSLGTTTDETQSAGCDSLTEMAGYSAPSPAIKTKSPGRIRPCAETATKRTIGPAPSSANKELGRPSVSPVRSRRPSASGTLSRKSGWR</sequence>
<dbReference type="AlphaFoldDB" id="A0AAD7NHV0"/>
<protein>
    <submittedName>
        <fullName evidence="2">Uncharacterized protein</fullName>
    </submittedName>
</protein>
<dbReference type="EMBL" id="JARKIB010000036">
    <property type="protein sequence ID" value="KAJ7761100.1"/>
    <property type="molecule type" value="Genomic_DNA"/>
</dbReference>
<evidence type="ECO:0000256" key="1">
    <source>
        <dbReference type="SAM" id="MobiDB-lite"/>
    </source>
</evidence>
<name>A0AAD7NHV0_9AGAR</name>
<reference evidence="2" key="1">
    <citation type="submission" date="2023-03" db="EMBL/GenBank/DDBJ databases">
        <title>Massive genome expansion in bonnet fungi (Mycena s.s.) driven by repeated elements and novel gene families across ecological guilds.</title>
        <authorList>
            <consortium name="Lawrence Berkeley National Laboratory"/>
            <person name="Harder C.B."/>
            <person name="Miyauchi S."/>
            <person name="Viragh M."/>
            <person name="Kuo A."/>
            <person name="Thoen E."/>
            <person name="Andreopoulos B."/>
            <person name="Lu D."/>
            <person name="Skrede I."/>
            <person name="Drula E."/>
            <person name="Henrissat B."/>
            <person name="Morin E."/>
            <person name="Kohler A."/>
            <person name="Barry K."/>
            <person name="LaButti K."/>
            <person name="Morin E."/>
            <person name="Salamov A."/>
            <person name="Lipzen A."/>
            <person name="Mereny Z."/>
            <person name="Hegedus B."/>
            <person name="Baldrian P."/>
            <person name="Stursova M."/>
            <person name="Weitz H."/>
            <person name="Taylor A."/>
            <person name="Grigoriev I.V."/>
            <person name="Nagy L.G."/>
            <person name="Martin F."/>
            <person name="Kauserud H."/>
        </authorList>
    </citation>
    <scope>NUCLEOTIDE SEQUENCE</scope>
    <source>
        <strain evidence="2">CBHHK182m</strain>
    </source>
</reference>
<proteinExistence type="predicted"/>
<feature type="region of interest" description="Disordered" evidence="1">
    <location>
        <begin position="240"/>
        <end position="304"/>
    </location>
</feature>
<feature type="compositionally biased region" description="Polar residues" evidence="1">
    <location>
        <begin position="293"/>
        <end position="304"/>
    </location>
</feature>
<dbReference type="Proteomes" id="UP001215598">
    <property type="component" value="Unassembled WGS sequence"/>
</dbReference>
<feature type="compositionally biased region" description="Polar residues" evidence="1">
    <location>
        <begin position="163"/>
        <end position="177"/>
    </location>
</feature>
<organism evidence="2 3">
    <name type="scientific">Mycena metata</name>
    <dbReference type="NCBI Taxonomy" id="1033252"/>
    <lineage>
        <taxon>Eukaryota</taxon>
        <taxon>Fungi</taxon>
        <taxon>Dikarya</taxon>
        <taxon>Basidiomycota</taxon>
        <taxon>Agaricomycotina</taxon>
        <taxon>Agaricomycetes</taxon>
        <taxon>Agaricomycetidae</taxon>
        <taxon>Agaricales</taxon>
        <taxon>Marasmiineae</taxon>
        <taxon>Mycenaceae</taxon>
        <taxon>Mycena</taxon>
    </lineage>
</organism>
<evidence type="ECO:0000313" key="3">
    <source>
        <dbReference type="Proteomes" id="UP001215598"/>
    </source>
</evidence>
<feature type="region of interest" description="Disordered" evidence="1">
    <location>
        <begin position="97"/>
        <end position="142"/>
    </location>
</feature>